<dbReference type="Proteomes" id="UP000007089">
    <property type="component" value="Chromosome"/>
</dbReference>
<evidence type="ECO:0000313" key="1">
    <source>
        <dbReference type="EMBL" id="ACL64668.1"/>
    </source>
</evidence>
<dbReference type="AlphaFoldDB" id="B8JGJ7"/>
<organism evidence="1 2">
    <name type="scientific">Anaeromyxobacter dehalogenans (strain ATCC BAA-258 / DSM 21875 / 2CP-1)</name>
    <dbReference type="NCBI Taxonomy" id="455488"/>
    <lineage>
        <taxon>Bacteria</taxon>
        <taxon>Pseudomonadati</taxon>
        <taxon>Myxococcota</taxon>
        <taxon>Myxococcia</taxon>
        <taxon>Myxococcales</taxon>
        <taxon>Cystobacterineae</taxon>
        <taxon>Anaeromyxobacteraceae</taxon>
        <taxon>Anaeromyxobacter</taxon>
    </lineage>
</organism>
<sequence>MATELCQYCGVDLDEVPPAQETGWLYGVECSRCPPDRRRSLVLPRRERVPELTCPGCGARLAPAEEHPDVLVVKEVTYEICAACGERCGVAAIRKVRDVSGGTM</sequence>
<name>B8JGJ7_ANAD2</name>
<dbReference type="KEGG" id="acp:A2cp1_1324"/>
<dbReference type="HOGENOM" id="CLU_2244312_0_0_7"/>
<proteinExistence type="predicted"/>
<dbReference type="RefSeq" id="WP_012632642.1">
    <property type="nucleotide sequence ID" value="NC_011891.1"/>
</dbReference>
<protein>
    <submittedName>
        <fullName evidence="1">Uncharacterized protein</fullName>
    </submittedName>
</protein>
<gene>
    <name evidence="1" type="ordered locus">A2cp1_1324</name>
</gene>
<keyword evidence="2" id="KW-1185">Reference proteome</keyword>
<dbReference type="EMBL" id="CP001359">
    <property type="protein sequence ID" value="ACL64668.1"/>
    <property type="molecule type" value="Genomic_DNA"/>
</dbReference>
<evidence type="ECO:0000313" key="2">
    <source>
        <dbReference type="Proteomes" id="UP000007089"/>
    </source>
</evidence>
<accession>B8JGJ7</accession>
<reference evidence="1" key="1">
    <citation type="submission" date="2009-01" db="EMBL/GenBank/DDBJ databases">
        <title>Complete sequence of Anaeromyxobacter dehalogenans 2CP-1.</title>
        <authorList>
            <consortium name="US DOE Joint Genome Institute"/>
            <person name="Lucas S."/>
            <person name="Copeland A."/>
            <person name="Lapidus A."/>
            <person name="Glavina del Rio T."/>
            <person name="Dalin E."/>
            <person name="Tice H."/>
            <person name="Bruce D."/>
            <person name="Goodwin L."/>
            <person name="Pitluck S."/>
            <person name="Saunders E."/>
            <person name="Brettin T."/>
            <person name="Detter J.C."/>
            <person name="Han C."/>
            <person name="Larimer F."/>
            <person name="Land M."/>
            <person name="Hauser L."/>
            <person name="Kyrpides N."/>
            <person name="Ovchinnikova G."/>
            <person name="Beliaev A.S."/>
            <person name="Richardson P."/>
        </authorList>
    </citation>
    <scope>NUCLEOTIDE SEQUENCE</scope>
    <source>
        <strain evidence="1">2CP-1</strain>
    </source>
</reference>